<reference evidence="2" key="1">
    <citation type="submission" date="2023-07" db="EMBL/GenBank/DDBJ databases">
        <title>Chromosome-level genome assembly of Artemia franciscana.</title>
        <authorList>
            <person name="Jo E."/>
        </authorList>
    </citation>
    <scope>NUCLEOTIDE SEQUENCE</scope>
    <source>
        <tissue evidence="2">Whole body</tissue>
    </source>
</reference>
<dbReference type="Proteomes" id="UP001187531">
    <property type="component" value="Unassembled WGS sequence"/>
</dbReference>
<evidence type="ECO:0000256" key="1">
    <source>
        <dbReference type="SAM" id="SignalP"/>
    </source>
</evidence>
<protein>
    <submittedName>
        <fullName evidence="2">Uncharacterized protein</fullName>
    </submittedName>
</protein>
<name>A0AA88KXC6_ARTSF</name>
<evidence type="ECO:0000313" key="2">
    <source>
        <dbReference type="EMBL" id="KAK2707727.1"/>
    </source>
</evidence>
<feature type="chain" id="PRO_5041670622" evidence="1">
    <location>
        <begin position="24"/>
        <end position="93"/>
    </location>
</feature>
<feature type="signal peptide" evidence="1">
    <location>
        <begin position="1"/>
        <end position="23"/>
    </location>
</feature>
<dbReference type="EMBL" id="JAVRJZ010000019">
    <property type="protein sequence ID" value="KAK2707727.1"/>
    <property type="molecule type" value="Genomic_DNA"/>
</dbReference>
<proteinExistence type="predicted"/>
<accession>A0AA88KXC6</accession>
<evidence type="ECO:0000313" key="3">
    <source>
        <dbReference type="Proteomes" id="UP001187531"/>
    </source>
</evidence>
<dbReference type="AlphaFoldDB" id="A0AA88KXC6"/>
<organism evidence="2 3">
    <name type="scientific">Artemia franciscana</name>
    <name type="common">Brine shrimp</name>
    <name type="synonym">Artemia sanfranciscana</name>
    <dbReference type="NCBI Taxonomy" id="6661"/>
    <lineage>
        <taxon>Eukaryota</taxon>
        <taxon>Metazoa</taxon>
        <taxon>Ecdysozoa</taxon>
        <taxon>Arthropoda</taxon>
        <taxon>Crustacea</taxon>
        <taxon>Branchiopoda</taxon>
        <taxon>Anostraca</taxon>
        <taxon>Artemiidae</taxon>
        <taxon>Artemia</taxon>
    </lineage>
</organism>
<comment type="caution">
    <text evidence="2">The sequence shown here is derived from an EMBL/GenBank/DDBJ whole genome shotgun (WGS) entry which is preliminary data.</text>
</comment>
<gene>
    <name evidence="2" type="ORF">QYM36_015428</name>
</gene>
<keyword evidence="1" id="KW-0732">Signal</keyword>
<feature type="non-terminal residue" evidence="2">
    <location>
        <position position="93"/>
    </location>
</feature>
<sequence>MLKFLPIKWTKFVFFHLTGAWWARDISSSYSDFFHRAKTKEDGTYSTNDNLWPFGVLNTEGYKSKYFFGDLTTRYTDFPTITLSSVKFELYTP</sequence>
<keyword evidence="3" id="KW-1185">Reference proteome</keyword>